<evidence type="ECO:0000256" key="13">
    <source>
        <dbReference type="ARBA" id="ARBA00047594"/>
    </source>
</evidence>
<name>A0A1F5YJC0_9BACT</name>
<evidence type="ECO:0000256" key="14">
    <source>
        <dbReference type="HAMAP-Rule" id="MF_01006"/>
    </source>
</evidence>
<comment type="catalytic activity">
    <reaction evidence="13 14">
        <text>di-trans,octa-cis-undecaprenyl diphosphate + H2O = di-trans,octa-cis-undecaprenyl phosphate + phosphate + H(+)</text>
        <dbReference type="Rhea" id="RHEA:28094"/>
        <dbReference type="ChEBI" id="CHEBI:15377"/>
        <dbReference type="ChEBI" id="CHEBI:15378"/>
        <dbReference type="ChEBI" id="CHEBI:43474"/>
        <dbReference type="ChEBI" id="CHEBI:58405"/>
        <dbReference type="ChEBI" id="CHEBI:60392"/>
        <dbReference type="EC" id="3.6.1.27"/>
    </reaction>
</comment>
<comment type="similarity">
    <text evidence="2 14">Belongs to the UppP family.</text>
</comment>
<dbReference type="Proteomes" id="UP000177396">
    <property type="component" value="Unassembled WGS sequence"/>
</dbReference>
<evidence type="ECO:0000256" key="1">
    <source>
        <dbReference type="ARBA" id="ARBA00004651"/>
    </source>
</evidence>
<comment type="function">
    <text evidence="14">Catalyzes the dephosphorylation of undecaprenyl diphosphate (UPP). Confers resistance to bacitracin.</text>
</comment>
<keyword evidence="8 14" id="KW-1133">Transmembrane helix</keyword>
<reference evidence="15 16" key="1">
    <citation type="journal article" date="2016" name="Nat. Commun.">
        <title>Thousands of microbial genomes shed light on interconnected biogeochemical processes in an aquifer system.</title>
        <authorList>
            <person name="Anantharaman K."/>
            <person name="Brown C.T."/>
            <person name="Hug L.A."/>
            <person name="Sharon I."/>
            <person name="Castelle C.J."/>
            <person name="Probst A.J."/>
            <person name="Thomas B.C."/>
            <person name="Singh A."/>
            <person name="Wilkins M.J."/>
            <person name="Karaoz U."/>
            <person name="Brodie E.L."/>
            <person name="Williams K.H."/>
            <person name="Hubbard S.S."/>
            <person name="Banfield J.F."/>
        </authorList>
    </citation>
    <scope>NUCLEOTIDE SEQUENCE [LARGE SCALE GENOMIC DNA]</scope>
</reference>
<organism evidence="15 16">
    <name type="scientific">Candidatus Gottesmanbacteria bacterium RBG_16_38_7b</name>
    <dbReference type="NCBI Taxonomy" id="1798372"/>
    <lineage>
        <taxon>Bacteria</taxon>
        <taxon>Candidatus Gottesmaniibacteriota</taxon>
    </lineage>
</organism>
<dbReference type="PANTHER" id="PTHR30622">
    <property type="entry name" value="UNDECAPRENYL-DIPHOSPHATASE"/>
    <property type="match status" value="1"/>
</dbReference>
<dbReference type="GO" id="GO:0009252">
    <property type="term" value="P:peptidoglycan biosynthetic process"/>
    <property type="evidence" value="ECO:0007669"/>
    <property type="project" value="UniProtKB-KW"/>
</dbReference>
<feature type="transmembrane region" description="Helical" evidence="14">
    <location>
        <begin position="47"/>
        <end position="64"/>
    </location>
</feature>
<evidence type="ECO:0000256" key="9">
    <source>
        <dbReference type="ARBA" id="ARBA00023136"/>
    </source>
</evidence>
<feature type="transmembrane region" description="Helical" evidence="14">
    <location>
        <begin position="178"/>
        <end position="196"/>
    </location>
</feature>
<evidence type="ECO:0000256" key="8">
    <source>
        <dbReference type="ARBA" id="ARBA00022989"/>
    </source>
</evidence>
<accession>A0A1F5YJC0</accession>
<feature type="transmembrane region" description="Helical" evidence="14">
    <location>
        <begin position="71"/>
        <end position="90"/>
    </location>
</feature>
<evidence type="ECO:0000313" key="15">
    <source>
        <dbReference type="EMBL" id="OGG00271.1"/>
    </source>
</evidence>
<evidence type="ECO:0000256" key="3">
    <source>
        <dbReference type="ARBA" id="ARBA00012374"/>
    </source>
</evidence>
<comment type="miscellaneous">
    <text evidence="14">Bacitracin is thought to be involved in the inhibition of peptidoglycan synthesis by sequestering undecaprenyl diphosphate, thereby reducing the pool of lipid carrier available.</text>
</comment>
<feature type="transmembrane region" description="Helical" evidence="14">
    <location>
        <begin position="96"/>
        <end position="118"/>
    </location>
</feature>
<comment type="caution">
    <text evidence="15">The sequence shown here is derived from an EMBL/GenBank/DDBJ whole genome shotgun (WGS) entry which is preliminary data.</text>
</comment>
<sequence length="257" mass="28617">MNIIEVVILSIIEGLTEFLPISSTGHLILTAKILNIPQTSFVKSLEIFIQLGAIIAVIIIYGSTIWKNKEMILKITTAFLPTALIGLLLYRYIKDVLLGNSLITVAALFSGGIILIVLEKFRKKTSPLIKGVEMISYKSAIMIGVFQSMSVVPGVSRAAATIIGGIMTGLSRKTSVEFSFILAIPTMIAAALFDLYKERFQFNGAEIRLLLIGIILSFIWAIIGIKFLLKFTEKYSLIPFGWYRIIIAVLFFFFFLY</sequence>
<dbReference type="InterPro" id="IPR003824">
    <property type="entry name" value="UppP"/>
</dbReference>
<evidence type="ECO:0000256" key="6">
    <source>
        <dbReference type="ARBA" id="ARBA00022692"/>
    </source>
</evidence>
<dbReference type="Pfam" id="PF02673">
    <property type="entry name" value="BacA"/>
    <property type="match status" value="1"/>
</dbReference>
<keyword evidence="14" id="KW-0133">Cell shape</keyword>
<dbReference type="EMBL" id="MFJB01000027">
    <property type="protein sequence ID" value="OGG00271.1"/>
    <property type="molecule type" value="Genomic_DNA"/>
</dbReference>
<evidence type="ECO:0000313" key="16">
    <source>
        <dbReference type="Proteomes" id="UP000177396"/>
    </source>
</evidence>
<keyword evidence="6 14" id="KW-0812">Transmembrane</keyword>
<evidence type="ECO:0000256" key="10">
    <source>
        <dbReference type="ARBA" id="ARBA00023251"/>
    </source>
</evidence>
<evidence type="ECO:0000256" key="7">
    <source>
        <dbReference type="ARBA" id="ARBA00022801"/>
    </source>
</evidence>
<keyword evidence="5 14" id="KW-1003">Cell membrane</keyword>
<keyword evidence="7 14" id="KW-0378">Hydrolase</keyword>
<keyword evidence="10 14" id="KW-0046">Antibiotic resistance</keyword>
<dbReference type="HAMAP" id="MF_01006">
    <property type="entry name" value="Undec_diphosphatase"/>
    <property type="match status" value="1"/>
</dbReference>
<gene>
    <name evidence="14" type="primary">uppP</name>
    <name evidence="15" type="ORF">A2153_04865</name>
</gene>
<proteinExistence type="inferred from homology"/>
<dbReference type="GO" id="GO:0046677">
    <property type="term" value="P:response to antibiotic"/>
    <property type="evidence" value="ECO:0007669"/>
    <property type="project" value="UniProtKB-UniRule"/>
</dbReference>
<dbReference type="GO" id="GO:0071555">
    <property type="term" value="P:cell wall organization"/>
    <property type="evidence" value="ECO:0007669"/>
    <property type="project" value="UniProtKB-KW"/>
</dbReference>
<dbReference type="GO" id="GO:0008360">
    <property type="term" value="P:regulation of cell shape"/>
    <property type="evidence" value="ECO:0007669"/>
    <property type="project" value="UniProtKB-KW"/>
</dbReference>
<feature type="transmembrane region" description="Helical" evidence="14">
    <location>
        <begin position="235"/>
        <end position="256"/>
    </location>
</feature>
<evidence type="ECO:0000256" key="5">
    <source>
        <dbReference type="ARBA" id="ARBA00022475"/>
    </source>
</evidence>
<keyword evidence="14" id="KW-0573">Peptidoglycan synthesis</keyword>
<dbReference type="AlphaFoldDB" id="A0A1F5YJC0"/>
<evidence type="ECO:0000256" key="4">
    <source>
        <dbReference type="ARBA" id="ARBA00021581"/>
    </source>
</evidence>
<dbReference type="GO" id="GO:0005886">
    <property type="term" value="C:plasma membrane"/>
    <property type="evidence" value="ECO:0007669"/>
    <property type="project" value="UniProtKB-SubCell"/>
</dbReference>
<dbReference type="GO" id="GO:0050380">
    <property type="term" value="F:undecaprenyl-diphosphatase activity"/>
    <property type="evidence" value="ECO:0007669"/>
    <property type="project" value="UniProtKB-UniRule"/>
</dbReference>
<evidence type="ECO:0000256" key="11">
    <source>
        <dbReference type="ARBA" id="ARBA00032707"/>
    </source>
</evidence>
<dbReference type="EC" id="3.6.1.27" evidence="3 14"/>
<keyword evidence="14" id="KW-0961">Cell wall biogenesis/degradation</keyword>
<keyword evidence="9 14" id="KW-0472">Membrane</keyword>
<comment type="subcellular location">
    <subcellularLocation>
        <location evidence="1 14">Cell membrane</location>
        <topology evidence="1 14">Multi-pass membrane protein</topology>
    </subcellularLocation>
</comment>
<feature type="transmembrane region" description="Helical" evidence="14">
    <location>
        <begin position="139"/>
        <end position="166"/>
    </location>
</feature>
<evidence type="ECO:0000256" key="12">
    <source>
        <dbReference type="ARBA" id="ARBA00032932"/>
    </source>
</evidence>
<dbReference type="PANTHER" id="PTHR30622:SF3">
    <property type="entry name" value="UNDECAPRENYL-DIPHOSPHATASE"/>
    <property type="match status" value="1"/>
</dbReference>
<protein>
    <recommendedName>
        <fullName evidence="4 14">Undecaprenyl-diphosphatase</fullName>
        <ecNumber evidence="3 14">3.6.1.27</ecNumber>
    </recommendedName>
    <alternativeName>
        <fullName evidence="12 14">Bacitracin resistance protein</fullName>
    </alternativeName>
    <alternativeName>
        <fullName evidence="11 14">Undecaprenyl pyrophosphate phosphatase</fullName>
    </alternativeName>
</protein>
<feature type="transmembrane region" description="Helical" evidence="14">
    <location>
        <begin position="208"/>
        <end position="229"/>
    </location>
</feature>
<evidence type="ECO:0000256" key="2">
    <source>
        <dbReference type="ARBA" id="ARBA00010621"/>
    </source>
</evidence>